<accession>A0A1D6GD53</accession>
<dbReference type="PANTHER" id="PTHR35110">
    <property type="entry name" value="EXPRESSED PROTEIN"/>
    <property type="match status" value="1"/>
</dbReference>
<feature type="compositionally biased region" description="Low complexity" evidence="1">
    <location>
        <begin position="1"/>
        <end position="12"/>
    </location>
</feature>
<dbReference type="PaxDb" id="4577-GRMZM2G384070_P01"/>
<reference evidence="2" key="1">
    <citation type="submission" date="2015-12" db="EMBL/GenBank/DDBJ databases">
        <title>Update maize B73 reference genome by single molecule sequencing technologies.</title>
        <authorList>
            <consortium name="Maize Genome Sequencing Project"/>
            <person name="Ware D."/>
        </authorList>
    </citation>
    <scope>NUCLEOTIDE SEQUENCE</scope>
    <source>
        <tissue evidence="2">Seedling</tissue>
    </source>
</reference>
<protein>
    <submittedName>
        <fullName evidence="2">Uncharacterized protein</fullName>
    </submittedName>
</protein>
<feature type="region of interest" description="Disordered" evidence="1">
    <location>
        <begin position="1"/>
        <end position="24"/>
    </location>
</feature>
<organism evidence="2">
    <name type="scientific">Zea mays</name>
    <name type="common">Maize</name>
    <dbReference type="NCBI Taxonomy" id="4577"/>
    <lineage>
        <taxon>Eukaryota</taxon>
        <taxon>Viridiplantae</taxon>
        <taxon>Streptophyta</taxon>
        <taxon>Embryophyta</taxon>
        <taxon>Tracheophyta</taxon>
        <taxon>Spermatophyta</taxon>
        <taxon>Magnoliopsida</taxon>
        <taxon>Liliopsida</taxon>
        <taxon>Poales</taxon>
        <taxon>Poaceae</taxon>
        <taxon>PACMAD clade</taxon>
        <taxon>Panicoideae</taxon>
        <taxon>Andropogonodae</taxon>
        <taxon>Andropogoneae</taxon>
        <taxon>Tripsacinae</taxon>
        <taxon>Zea</taxon>
    </lineage>
</organism>
<dbReference type="EMBL" id="CM000781">
    <property type="protein sequence ID" value="AQK61553.1"/>
    <property type="molecule type" value="Genomic_DNA"/>
</dbReference>
<dbReference type="PANTHER" id="PTHR35110:SF1">
    <property type="entry name" value="EXPRESSED PROTEIN"/>
    <property type="match status" value="1"/>
</dbReference>
<dbReference type="OMA" id="NLQTEKP"/>
<dbReference type="eggNOG" id="ENOG502S14B">
    <property type="taxonomic scope" value="Eukaryota"/>
</dbReference>
<evidence type="ECO:0000256" key="1">
    <source>
        <dbReference type="SAM" id="MobiDB-lite"/>
    </source>
</evidence>
<dbReference type="IntAct" id="A0A1D6GD53">
    <property type="interactions" value="2"/>
</dbReference>
<gene>
    <name evidence="2" type="ORF">ZEAMMB73_Zm00001d012833</name>
</gene>
<dbReference type="AlphaFoldDB" id="A0A1D6GD53"/>
<dbReference type="InParanoid" id="A0A1D6GD53"/>
<dbReference type="SMR" id="A0A1D6GD53"/>
<dbReference type="ExpressionAtlas" id="A0A1D6GD53">
    <property type="expression patterns" value="baseline and differential"/>
</dbReference>
<name>A0A1D6GD53_MAIZE</name>
<dbReference type="STRING" id="4577.A0A1D6GD53"/>
<sequence>MDSILSSSPLPGGEEEEGFTLNPSDPGVSGVMQFLRGSGGGGGGGGFPGVAWEVLRRHFSKKRSVDVRRINPKVPKEEAVAISGRLLQILSDHGPLTVGNTWNHAKDAGIAGLNSKTHMKILLKWMTGRNVVKLTCVHVGNAKKFLYSPSTESSSSAGASPSSTSASQ</sequence>
<feature type="region of interest" description="Disordered" evidence="1">
    <location>
        <begin position="147"/>
        <end position="168"/>
    </location>
</feature>
<proteinExistence type="predicted"/>
<evidence type="ECO:0000313" key="2">
    <source>
        <dbReference type="EMBL" id="AQK61553.1"/>
    </source>
</evidence>
<dbReference type="FunCoup" id="A0A1D6GD53">
    <property type="interactions" value="1567"/>
</dbReference>
<feature type="compositionally biased region" description="Low complexity" evidence="1">
    <location>
        <begin position="148"/>
        <end position="168"/>
    </location>
</feature>